<dbReference type="EMBL" id="GDID01000237">
    <property type="protein sequence ID" value="JAP96369.1"/>
    <property type="molecule type" value="Transcribed_RNA"/>
</dbReference>
<sequence>MSKSKVASQKGNNRKSHRNGIKKAKTHPKASTIGVNQKYLHNCHHARVGRVKHE</sequence>
<evidence type="ECO:0000256" key="3">
    <source>
        <dbReference type="ARBA" id="ARBA00023274"/>
    </source>
</evidence>
<accession>A0A146KMR1</accession>
<organism evidence="6">
    <name type="scientific">Trepomonas sp. PC1</name>
    <dbReference type="NCBI Taxonomy" id="1076344"/>
    <lineage>
        <taxon>Eukaryota</taxon>
        <taxon>Metamonada</taxon>
        <taxon>Diplomonadida</taxon>
        <taxon>Hexamitidae</taxon>
        <taxon>Hexamitinae</taxon>
        <taxon>Trepomonas</taxon>
    </lineage>
</organism>
<dbReference type="GO" id="GO:1990904">
    <property type="term" value="C:ribonucleoprotein complex"/>
    <property type="evidence" value="ECO:0007669"/>
    <property type="project" value="UniProtKB-KW"/>
</dbReference>
<comment type="similarity">
    <text evidence="1 4">Belongs to the eukaryotic ribosomal protein eL29 family.</text>
</comment>
<dbReference type="GO" id="GO:0005840">
    <property type="term" value="C:ribosome"/>
    <property type="evidence" value="ECO:0007669"/>
    <property type="project" value="UniProtKB-KW"/>
</dbReference>
<feature type="region of interest" description="Disordered" evidence="5">
    <location>
        <begin position="1"/>
        <end position="54"/>
    </location>
</feature>
<protein>
    <recommendedName>
        <fullName evidence="4">60S ribosomal protein L29</fullName>
    </recommendedName>
</protein>
<evidence type="ECO:0000256" key="2">
    <source>
        <dbReference type="ARBA" id="ARBA00022980"/>
    </source>
</evidence>
<evidence type="ECO:0000313" key="6">
    <source>
        <dbReference type="EMBL" id="JAP96369.1"/>
    </source>
</evidence>
<name>A0A146KMR1_9EUKA</name>
<feature type="compositionally biased region" description="Polar residues" evidence="5">
    <location>
        <begin position="1"/>
        <end position="11"/>
    </location>
</feature>
<evidence type="ECO:0000256" key="4">
    <source>
        <dbReference type="RuleBase" id="RU364026"/>
    </source>
</evidence>
<dbReference type="Pfam" id="PF01779">
    <property type="entry name" value="Ribosomal_L29e"/>
    <property type="match status" value="1"/>
</dbReference>
<dbReference type="GO" id="GO:0003735">
    <property type="term" value="F:structural constituent of ribosome"/>
    <property type="evidence" value="ECO:0007669"/>
    <property type="project" value="UniProtKB-UniRule"/>
</dbReference>
<proteinExistence type="inferred from homology"/>
<dbReference type="GO" id="GO:0006412">
    <property type="term" value="P:translation"/>
    <property type="evidence" value="ECO:0007669"/>
    <property type="project" value="InterPro"/>
</dbReference>
<reference evidence="6" key="1">
    <citation type="submission" date="2015-07" db="EMBL/GenBank/DDBJ databases">
        <title>Adaptation to a free-living lifestyle via gene acquisitions in the diplomonad Trepomonas sp. PC1.</title>
        <authorList>
            <person name="Xu F."/>
            <person name="Jerlstrom-Hultqvist J."/>
            <person name="Kolisko M."/>
            <person name="Simpson A.G.B."/>
            <person name="Roger A.J."/>
            <person name="Svard S.G."/>
            <person name="Andersson J.O."/>
        </authorList>
    </citation>
    <scope>NUCLEOTIDE SEQUENCE</scope>
    <source>
        <strain evidence="6">PC1</strain>
    </source>
</reference>
<dbReference type="InterPro" id="IPR002673">
    <property type="entry name" value="Ribosomal_eL29"/>
</dbReference>
<evidence type="ECO:0000256" key="1">
    <source>
        <dbReference type="ARBA" id="ARBA00010247"/>
    </source>
</evidence>
<keyword evidence="2 4" id="KW-0689">Ribosomal protein</keyword>
<keyword evidence="3 4" id="KW-0687">Ribonucleoprotein</keyword>
<gene>
    <name evidence="6" type="ORF">TPC1_10317</name>
</gene>
<feature type="compositionally biased region" description="Basic residues" evidence="5">
    <location>
        <begin position="12"/>
        <end position="28"/>
    </location>
</feature>
<feature type="compositionally biased region" description="Basic residues" evidence="5">
    <location>
        <begin position="41"/>
        <end position="54"/>
    </location>
</feature>
<dbReference type="AlphaFoldDB" id="A0A146KMR1"/>
<dbReference type="Gene3D" id="6.10.140.1730">
    <property type="match status" value="1"/>
</dbReference>
<evidence type="ECO:0000256" key="5">
    <source>
        <dbReference type="SAM" id="MobiDB-lite"/>
    </source>
</evidence>